<feature type="compositionally biased region" description="Basic and acidic residues" evidence="1">
    <location>
        <begin position="551"/>
        <end position="577"/>
    </location>
</feature>
<feature type="compositionally biased region" description="Basic and acidic residues" evidence="1">
    <location>
        <begin position="231"/>
        <end position="241"/>
    </location>
</feature>
<evidence type="ECO:0000256" key="1">
    <source>
        <dbReference type="SAM" id="MobiDB-lite"/>
    </source>
</evidence>
<dbReference type="AlphaFoldDB" id="A0A558IKN0"/>
<feature type="region of interest" description="Disordered" evidence="1">
    <location>
        <begin position="209"/>
        <end position="247"/>
    </location>
</feature>
<feature type="transmembrane region" description="Helical" evidence="2">
    <location>
        <begin position="525"/>
        <end position="545"/>
    </location>
</feature>
<evidence type="ECO:0000256" key="2">
    <source>
        <dbReference type="SAM" id="Phobius"/>
    </source>
</evidence>
<dbReference type="Proteomes" id="UP000320648">
    <property type="component" value="Unassembled WGS sequence"/>
</dbReference>
<dbReference type="EMBL" id="VMTX01000015">
    <property type="protein sequence ID" value="TVU81896.1"/>
    <property type="molecule type" value="Genomic_DNA"/>
</dbReference>
<protein>
    <recommendedName>
        <fullName evidence="5">Transposase</fullName>
    </recommendedName>
</protein>
<evidence type="ECO:0008006" key="5">
    <source>
        <dbReference type="Google" id="ProtNLM"/>
    </source>
</evidence>
<proteinExistence type="predicted"/>
<keyword evidence="2" id="KW-1133">Transmembrane helix</keyword>
<keyword evidence="2" id="KW-0472">Membrane</keyword>
<comment type="caution">
    <text evidence="3">The sequence shown here is derived from an EMBL/GenBank/DDBJ whole genome shotgun (WGS) entry which is preliminary data.</text>
</comment>
<reference evidence="3 4" key="1">
    <citation type="submission" date="2019-07" db="EMBL/GenBank/DDBJ databases">
        <title>Draft genome of C. aurimucosum strain 15-4290.</title>
        <authorList>
            <person name="Pacheco L.G.C."/>
            <person name="Aguiar E.R.G.R."/>
            <person name="Navas J."/>
            <person name="Santos C.S."/>
            <person name="Rocha D.J.P.G."/>
        </authorList>
    </citation>
    <scope>NUCLEOTIDE SEQUENCE [LARGE SCALE GENOMIC DNA]</scope>
    <source>
        <strain evidence="3 4">15-4290</strain>
    </source>
</reference>
<organism evidence="3 4">
    <name type="scientific">Corynebacterium aurimucosum</name>
    <dbReference type="NCBI Taxonomy" id="169292"/>
    <lineage>
        <taxon>Bacteria</taxon>
        <taxon>Bacillati</taxon>
        <taxon>Actinomycetota</taxon>
        <taxon>Actinomycetes</taxon>
        <taxon>Mycobacteriales</taxon>
        <taxon>Corynebacteriaceae</taxon>
        <taxon>Corynebacterium</taxon>
    </lineage>
</organism>
<feature type="region of interest" description="Disordered" evidence="1">
    <location>
        <begin position="551"/>
        <end position="588"/>
    </location>
</feature>
<name>A0A558IKN0_9CORY</name>
<accession>A0A558IKN0</accession>
<gene>
    <name evidence="3" type="ORF">FQN05_10615</name>
</gene>
<evidence type="ECO:0000313" key="4">
    <source>
        <dbReference type="Proteomes" id="UP000320648"/>
    </source>
</evidence>
<keyword evidence="2" id="KW-0812">Transmembrane</keyword>
<evidence type="ECO:0000313" key="3">
    <source>
        <dbReference type="EMBL" id="TVU81896.1"/>
    </source>
</evidence>
<sequence length="588" mass="66767">MAHFNTTPTPLLRLDGASVSWALTIIDRTDICHHLDTWRRVDGYDPTKGGRPKSVNDRTILALYLILARSGQPMHLTTMTTLLASPDTTDKALELLNLPSRDRARRVGDSYATQHNNWYHRLWRALHSFLDVVDPFDNIPHRARLPRAEFNRLMDEQDPERREEKWQRATYVFNELVMASTKDMPEEYRANWQGDLTLDGTLIPGVRRGNNRWTNRPDDLMSSEPEAGWYSRDERQETHGESKRKRNAKHVWGWEATLVAGVIRDQGPYAQPHLIMGMAFDRPSHNPAIRGLEAMRHLAEDPETPKGIAVGDRAYFAVAKTKDFHEPLRKKGYTLVGDYKTNQLGKRGSYETMGLVEGHWYCPAMPKPLVEATEDFYAGRIDEATYNQRINERRTYAMRRKGADDTGESQMFMCPGRGKGKTLACPLVEKSQRQDARDKGLPTISGPSLSAARKEKGKCCTNKASVTIPNKEGMRYRQTGPAFKTPEWKKVYGTWRNVIETRNDYVKNNRGGAAIGDHTRRPVRGFAAAFFYTALGVVAANVSMIRRFLGRVDRDEKTPPPESDKPMPPRDPAREKASPNAPPAREAA</sequence>